<reference evidence="2" key="1">
    <citation type="submission" date="2020-12" db="EMBL/GenBank/DDBJ databases">
        <title>Devosia sp. MSA67 isolated from Mo River.</title>
        <authorList>
            <person name="Ma F."/>
            <person name="Zi Z."/>
        </authorList>
    </citation>
    <scope>NUCLEOTIDE SEQUENCE</scope>
    <source>
        <strain evidence="2">MSA67</strain>
    </source>
</reference>
<evidence type="ECO:0000256" key="1">
    <source>
        <dbReference type="SAM" id="SignalP"/>
    </source>
</evidence>
<accession>A0A934IX38</accession>
<feature type="signal peptide" evidence="1">
    <location>
        <begin position="1"/>
        <end position="24"/>
    </location>
</feature>
<dbReference type="RefSeq" id="WP_198874758.1">
    <property type="nucleotide sequence ID" value="NZ_JAEKMH010000001.1"/>
</dbReference>
<gene>
    <name evidence="2" type="ORF">JEQ47_02215</name>
</gene>
<protein>
    <recommendedName>
        <fullName evidence="4">DUF3828 domain-containing protein</fullName>
    </recommendedName>
</protein>
<feature type="chain" id="PRO_5036791665" description="DUF3828 domain-containing protein" evidence="1">
    <location>
        <begin position="25"/>
        <end position="160"/>
    </location>
</feature>
<dbReference type="Proteomes" id="UP000602124">
    <property type="component" value="Unassembled WGS sequence"/>
</dbReference>
<organism evidence="2 3">
    <name type="scientific">Devosia sediminis</name>
    <dbReference type="NCBI Taxonomy" id="2798801"/>
    <lineage>
        <taxon>Bacteria</taxon>
        <taxon>Pseudomonadati</taxon>
        <taxon>Pseudomonadota</taxon>
        <taxon>Alphaproteobacteria</taxon>
        <taxon>Hyphomicrobiales</taxon>
        <taxon>Devosiaceae</taxon>
        <taxon>Devosia</taxon>
    </lineage>
</organism>
<dbReference type="EMBL" id="JAEKMH010000001">
    <property type="protein sequence ID" value="MBJ3783524.1"/>
    <property type="molecule type" value="Genomic_DNA"/>
</dbReference>
<comment type="caution">
    <text evidence="2">The sequence shown here is derived from an EMBL/GenBank/DDBJ whole genome shotgun (WGS) entry which is preliminary data.</text>
</comment>
<keyword evidence="1" id="KW-0732">Signal</keyword>
<keyword evidence="3" id="KW-1185">Reference proteome</keyword>
<evidence type="ECO:0000313" key="2">
    <source>
        <dbReference type="EMBL" id="MBJ3783524.1"/>
    </source>
</evidence>
<name>A0A934IX38_9HYPH</name>
<evidence type="ECO:0008006" key="4">
    <source>
        <dbReference type="Google" id="ProtNLM"/>
    </source>
</evidence>
<evidence type="ECO:0000313" key="3">
    <source>
        <dbReference type="Proteomes" id="UP000602124"/>
    </source>
</evidence>
<proteinExistence type="predicted"/>
<sequence>MHRFPALIALALSALLTTTSSALAQPEDAIEVGRIFCKYVIEDTEPMGLLTPELIFVIGDAMARNAEIQAAAPDEKPPLGDGIPWTSFPDRPDKCDVEETSVTEVEARLAVTYGFNDWPDAGFTDTLVLKPLPLGWFVDDVLFVEGTTLREALTDVIADD</sequence>
<dbReference type="AlphaFoldDB" id="A0A934IX38"/>